<organism evidence="1 2">
    <name type="scientific">Mycolicibacterium conceptionense</name>
    <dbReference type="NCBI Taxonomy" id="451644"/>
    <lineage>
        <taxon>Bacteria</taxon>
        <taxon>Bacillati</taxon>
        <taxon>Actinomycetota</taxon>
        <taxon>Actinomycetes</taxon>
        <taxon>Mycobacteriales</taxon>
        <taxon>Mycobacteriaceae</taxon>
        <taxon>Mycolicibacterium</taxon>
    </lineage>
</organism>
<protein>
    <submittedName>
        <fullName evidence="1">DinB superfamily protein</fullName>
    </submittedName>
</protein>
<sequence length="203" mass="22214">MYPANTSPAFNGMPVIVVGTETRWFASSVEAMAAADSDAVRELLRDAFTRLIEHVDDLTDGLTEEVSSYRPTPRANSIAWLIWHSARCQDLQLCDIAGIEQVWTRDGWKDRFGLDLPANDIGYGHSPEDVAKVHAPADLLAGYYLAVHKATLAYIAGVTAEELGRIVDTHWDPPVTASARLVSIIDDCAQHLGQAAYLRGIIP</sequence>
<evidence type="ECO:0000313" key="2">
    <source>
        <dbReference type="Proteomes" id="UP000182227"/>
    </source>
</evidence>
<dbReference type="Proteomes" id="UP000182227">
    <property type="component" value="Unassembled WGS sequence"/>
</dbReference>
<dbReference type="Pfam" id="PF04978">
    <property type="entry name" value="MST"/>
    <property type="match status" value="1"/>
</dbReference>
<dbReference type="InterPro" id="IPR007061">
    <property type="entry name" value="MST-like"/>
</dbReference>
<dbReference type="AlphaFoldDB" id="A0A0U1D741"/>
<gene>
    <name evidence="1" type="ORF">BN970_01830</name>
</gene>
<accession>A0A0U1D741</accession>
<evidence type="ECO:0000313" key="1">
    <source>
        <dbReference type="EMBL" id="CQD09396.1"/>
    </source>
</evidence>
<name>A0A0U1D741_9MYCO</name>
<dbReference type="NCBIfam" id="NF047843">
    <property type="entry name" value="MST_Rv0443"/>
    <property type="match status" value="1"/>
</dbReference>
<dbReference type="InterPro" id="IPR034660">
    <property type="entry name" value="DinB/YfiT-like"/>
</dbReference>
<dbReference type="EMBL" id="CTEF01000001">
    <property type="protein sequence ID" value="CQD09396.1"/>
    <property type="molecule type" value="Genomic_DNA"/>
</dbReference>
<dbReference type="SUPFAM" id="SSF109854">
    <property type="entry name" value="DinB/YfiT-like putative metalloenzymes"/>
    <property type="match status" value="1"/>
</dbReference>
<reference evidence="1 2" key="1">
    <citation type="submission" date="2015-03" db="EMBL/GenBank/DDBJ databases">
        <authorList>
            <person name="Murphy D."/>
        </authorList>
    </citation>
    <scope>NUCLEOTIDE SEQUENCE [LARGE SCALE GENOMIC DNA]</scope>
    <source>
        <strain evidence="1 2">D16</strain>
    </source>
</reference>
<proteinExistence type="predicted"/>
<dbReference type="Gene3D" id="1.20.120.450">
    <property type="entry name" value="dinb family like domain"/>
    <property type="match status" value="1"/>
</dbReference>